<accession>A0A3S5EFV5</accession>
<dbReference type="KEGG" id="mcun:NCTC10297_00722"/>
<dbReference type="AlphaFoldDB" id="A0A3S5EFV5"/>
<evidence type="ECO:0000256" key="1">
    <source>
        <dbReference type="SAM" id="Phobius"/>
    </source>
</evidence>
<dbReference type="EMBL" id="LR134343">
    <property type="protein sequence ID" value="VEG12780.1"/>
    <property type="molecule type" value="Genomic_DNA"/>
</dbReference>
<dbReference type="Proteomes" id="UP000274100">
    <property type="component" value="Chromosome"/>
</dbReference>
<evidence type="ECO:0000313" key="2">
    <source>
        <dbReference type="EMBL" id="VEG12780.1"/>
    </source>
</evidence>
<gene>
    <name evidence="2" type="ORF">NCTC10297_00722</name>
</gene>
<keyword evidence="1" id="KW-0472">Membrane</keyword>
<keyword evidence="1" id="KW-1133">Transmembrane helix</keyword>
<sequence>MAFFDAALLVGIAESLMFVIPIFIIAHTIKTIWHNHKAKQMLFLPNAQLKKYWLHGTLMMLICLIIYFAFGKN</sequence>
<name>A0A3S5EFV5_9GAMM</name>
<dbReference type="RefSeq" id="WP_126330136.1">
    <property type="nucleotide sequence ID" value="NZ_LR134343.1"/>
</dbReference>
<evidence type="ECO:0000313" key="3">
    <source>
        <dbReference type="Proteomes" id="UP000274100"/>
    </source>
</evidence>
<protein>
    <submittedName>
        <fullName evidence="2">Uncharacterized protein</fullName>
    </submittedName>
</protein>
<organism evidence="2 3">
    <name type="scientific">Moraxella cuniculi</name>
    <dbReference type="NCBI Taxonomy" id="34061"/>
    <lineage>
        <taxon>Bacteria</taxon>
        <taxon>Pseudomonadati</taxon>
        <taxon>Pseudomonadota</taxon>
        <taxon>Gammaproteobacteria</taxon>
        <taxon>Moraxellales</taxon>
        <taxon>Moraxellaceae</taxon>
        <taxon>Moraxella</taxon>
    </lineage>
</organism>
<proteinExistence type="predicted"/>
<reference evidence="2 3" key="1">
    <citation type="submission" date="2018-12" db="EMBL/GenBank/DDBJ databases">
        <authorList>
            <consortium name="Pathogen Informatics"/>
        </authorList>
    </citation>
    <scope>NUCLEOTIDE SEQUENCE [LARGE SCALE GENOMIC DNA]</scope>
    <source>
        <strain evidence="2 3">NCTC10297</strain>
    </source>
</reference>
<feature type="transmembrane region" description="Helical" evidence="1">
    <location>
        <begin position="52"/>
        <end position="70"/>
    </location>
</feature>
<feature type="transmembrane region" description="Helical" evidence="1">
    <location>
        <begin position="6"/>
        <end position="32"/>
    </location>
</feature>
<keyword evidence="1" id="KW-0812">Transmembrane</keyword>